<evidence type="ECO:0000313" key="3">
    <source>
        <dbReference type="Proteomes" id="UP000007800"/>
    </source>
</evidence>
<feature type="region of interest" description="Disordered" evidence="1">
    <location>
        <begin position="1"/>
        <end position="22"/>
    </location>
</feature>
<sequence length="180" mass="19115">MLTNTRKKERYNGSPVVIEVGSDGGEAQEVLIEADDAEGRLEQDLAGLGGTLEAVSETDEWLEATVEGGGGHDEFEDAWELADDEATAMDETTGSEESDSEGGSIHKVEEASGALRGVVVGNYRSGVGEDKGDLEANEEMATAGEEVISEDDIDVMMIWEAVETESKRRIEADSTAALEG</sequence>
<organism evidence="3">
    <name type="scientific">Perkinsus marinus (strain ATCC 50983 / TXsc)</name>
    <dbReference type="NCBI Taxonomy" id="423536"/>
    <lineage>
        <taxon>Eukaryota</taxon>
        <taxon>Sar</taxon>
        <taxon>Alveolata</taxon>
        <taxon>Perkinsozoa</taxon>
        <taxon>Perkinsea</taxon>
        <taxon>Perkinsida</taxon>
        <taxon>Perkinsidae</taxon>
        <taxon>Perkinsus</taxon>
    </lineage>
</organism>
<dbReference type="AlphaFoldDB" id="C5KMD0"/>
<keyword evidence="3" id="KW-1185">Reference proteome</keyword>
<evidence type="ECO:0000256" key="1">
    <source>
        <dbReference type="SAM" id="MobiDB-lite"/>
    </source>
</evidence>
<proteinExistence type="predicted"/>
<dbReference type="RefSeq" id="XP_002782569.1">
    <property type="nucleotide sequence ID" value="XM_002782523.1"/>
</dbReference>
<feature type="region of interest" description="Disordered" evidence="1">
    <location>
        <begin position="86"/>
        <end position="105"/>
    </location>
</feature>
<evidence type="ECO:0000313" key="2">
    <source>
        <dbReference type="EMBL" id="EER14364.1"/>
    </source>
</evidence>
<reference evidence="2 3" key="1">
    <citation type="submission" date="2008-07" db="EMBL/GenBank/DDBJ databases">
        <authorList>
            <person name="El-Sayed N."/>
            <person name="Caler E."/>
            <person name="Inman J."/>
            <person name="Amedeo P."/>
            <person name="Hass B."/>
            <person name="Wortman J."/>
        </authorList>
    </citation>
    <scope>NUCLEOTIDE SEQUENCE [LARGE SCALE GENOMIC DNA]</scope>
    <source>
        <strain evidence="3">ATCC 50983 / TXsc</strain>
    </source>
</reference>
<dbReference type="InParanoid" id="C5KMD0"/>
<name>C5KMD0_PERM5</name>
<dbReference type="GeneID" id="9044574"/>
<dbReference type="Proteomes" id="UP000007800">
    <property type="component" value="Unassembled WGS sequence"/>
</dbReference>
<protein>
    <submittedName>
        <fullName evidence="2">Uncharacterized protein</fullName>
    </submittedName>
</protein>
<feature type="compositionally biased region" description="Acidic residues" evidence="1">
    <location>
        <begin position="86"/>
        <end position="100"/>
    </location>
</feature>
<gene>
    <name evidence="2" type="ORF">Pmar_PMAR028813</name>
</gene>
<accession>C5KMD0</accession>
<dbReference type="EMBL" id="GG674322">
    <property type="protein sequence ID" value="EER14364.1"/>
    <property type="molecule type" value="Genomic_DNA"/>
</dbReference>
<feature type="non-terminal residue" evidence="2">
    <location>
        <position position="180"/>
    </location>
</feature>